<proteinExistence type="predicted"/>
<evidence type="ECO:0000313" key="3">
    <source>
        <dbReference type="WBParaSite" id="ACAC_0000448901-mRNA-1"/>
    </source>
</evidence>
<protein>
    <submittedName>
        <fullName evidence="3">WH1 domain-containing protein</fullName>
    </submittedName>
</protein>
<dbReference type="Gene3D" id="2.30.29.30">
    <property type="entry name" value="Pleckstrin-homology domain (PH domain)/Phosphotyrosine-binding domain (PTB)"/>
    <property type="match status" value="1"/>
</dbReference>
<reference evidence="3" key="2">
    <citation type="submission" date="2017-02" db="UniProtKB">
        <authorList>
            <consortium name="WormBaseParasite"/>
        </authorList>
    </citation>
    <scope>IDENTIFICATION</scope>
</reference>
<evidence type="ECO:0000313" key="2">
    <source>
        <dbReference type="Proteomes" id="UP000035642"/>
    </source>
</evidence>
<evidence type="ECO:0000259" key="1">
    <source>
        <dbReference type="PROSITE" id="PS50229"/>
    </source>
</evidence>
<name>A0A0K0D344_ANGCA</name>
<reference evidence="2" key="1">
    <citation type="submission" date="2012-09" db="EMBL/GenBank/DDBJ databases">
        <authorList>
            <person name="Martin A.A."/>
        </authorList>
    </citation>
    <scope>NUCLEOTIDE SEQUENCE</scope>
</reference>
<dbReference type="PROSITE" id="PS50229">
    <property type="entry name" value="WH1"/>
    <property type="match status" value="1"/>
</dbReference>
<dbReference type="InterPro" id="IPR000697">
    <property type="entry name" value="WH1/EVH1_dom"/>
</dbReference>
<dbReference type="AlphaFoldDB" id="A0A0K0D344"/>
<organism evidence="2 3">
    <name type="scientific">Angiostrongylus cantonensis</name>
    <name type="common">Rat lungworm</name>
    <dbReference type="NCBI Taxonomy" id="6313"/>
    <lineage>
        <taxon>Eukaryota</taxon>
        <taxon>Metazoa</taxon>
        <taxon>Ecdysozoa</taxon>
        <taxon>Nematoda</taxon>
        <taxon>Chromadorea</taxon>
        <taxon>Rhabditida</taxon>
        <taxon>Rhabditina</taxon>
        <taxon>Rhabditomorpha</taxon>
        <taxon>Strongyloidea</taxon>
        <taxon>Metastrongylidae</taxon>
        <taxon>Angiostrongylus</taxon>
    </lineage>
</organism>
<feature type="domain" description="WH1" evidence="1">
    <location>
        <begin position="44"/>
        <end position="160"/>
    </location>
</feature>
<sequence>MDVISKWVGISADDFPVRTDKAPTRENRISSYLTESERQSILTYLEPSAKALCTGVCQLLQAEDNVWKDTKVGVICFIRNPQIKEYVLSLLLPKPNGTSAAKVLWTMTVSAFFETEKTSDEHLLIFVMETFPRDVCGLHFYDPREADEFHRILVIENRSQFYLTDYTVALEFAKKNEPDKFEIVAFVNENDRISRRASIPKRHAPPPPQVYISTSIQSFNGPMF</sequence>
<dbReference type="STRING" id="6313.A0A0K0D344"/>
<dbReference type="SUPFAM" id="SSF50729">
    <property type="entry name" value="PH domain-like"/>
    <property type="match status" value="1"/>
</dbReference>
<keyword evidence="2" id="KW-1185">Reference proteome</keyword>
<dbReference type="Proteomes" id="UP000035642">
    <property type="component" value="Unassembled WGS sequence"/>
</dbReference>
<dbReference type="Pfam" id="PF00568">
    <property type="entry name" value="WH1"/>
    <property type="match status" value="1"/>
</dbReference>
<dbReference type="InterPro" id="IPR011993">
    <property type="entry name" value="PH-like_dom_sf"/>
</dbReference>
<dbReference type="WBParaSite" id="ACAC_0000448901-mRNA-1">
    <property type="protein sequence ID" value="ACAC_0000448901-mRNA-1"/>
    <property type="gene ID" value="ACAC_0000448901"/>
</dbReference>
<accession>A0A0K0D344</accession>